<dbReference type="RefSeq" id="WP_214382810.1">
    <property type="nucleotide sequence ID" value="NZ_CP075566.1"/>
</dbReference>
<dbReference type="EMBL" id="CP075566">
    <property type="protein sequence ID" value="QVW25723.1"/>
    <property type="molecule type" value="Genomic_DNA"/>
</dbReference>
<protein>
    <submittedName>
        <fullName evidence="1">Uncharacterized protein</fullName>
    </submittedName>
</protein>
<keyword evidence="2" id="KW-1185">Reference proteome</keyword>
<evidence type="ECO:0000313" key="2">
    <source>
        <dbReference type="Proteomes" id="UP000681155"/>
    </source>
</evidence>
<sequence>MSRLSTLIAEARSGLSIQERIPHEKWAAIASQCGAAEIAEIERRIVSLRVELETIEAWDGDTMDDINIAINHFSQLLRMAAGAP</sequence>
<dbReference type="Proteomes" id="UP000681155">
    <property type="component" value="Chromosome"/>
</dbReference>
<evidence type="ECO:0000313" key="1">
    <source>
        <dbReference type="EMBL" id="QVW25723.1"/>
    </source>
</evidence>
<accession>A0ABX8F470</accession>
<name>A0ABX8F470_9PSED</name>
<reference evidence="1 2" key="1">
    <citation type="submission" date="2021-05" db="EMBL/GenBank/DDBJ databases">
        <title>Complete genome of the cytokinin-producing biocontrol strain Pseudomonas fluorescens G20-18.</title>
        <authorList>
            <person name="Nielsen T.K."/>
            <person name="Mekureyaw M.F."/>
            <person name="Hansen L.H."/>
            <person name="Nicolaisen M.H."/>
            <person name="Roitsch T.G."/>
            <person name="Hennessy R.C."/>
        </authorList>
    </citation>
    <scope>NUCLEOTIDE SEQUENCE [LARGE SCALE GENOMIC DNA]</scope>
    <source>
        <strain evidence="1 2">G20-18</strain>
    </source>
</reference>
<gene>
    <name evidence="1" type="ORF">KJF94_09335</name>
</gene>
<proteinExistence type="predicted"/>
<organism evidence="1 2">
    <name type="scientific">Pseudomonas hormoni</name>
    <dbReference type="NCBI Taxonomy" id="3093767"/>
    <lineage>
        <taxon>Bacteria</taxon>
        <taxon>Pseudomonadati</taxon>
        <taxon>Pseudomonadota</taxon>
        <taxon>Gammaproteobacteria</taxon>
        <taxon>Pseudomonadales</taxon>
        <taxon>Pseudomonadaceae</taxon>
        <taxon>Pseudomonas</taxon>
    </lineage>
</organism>